<keyword evidence="4" id="KW-0378">Hydrolase</keyword>
<feature type="binding site" evidence="6">
    <location>
        <begin position="210"/>
        <end position="213"/>
    </location>
    <ligand>
        <name>substrate</name>
    </ligand>
</feature>
<dbReference type="SUPFAM" id="SSF75304">
    <property type="entry name" value="Amidase signature (AS) enzymes"/>
    <property type="match status" value="1"/>
</dbReference>
<dbReference type="FunFam" id="3.90.1300.10:FF:000003">
    <property type="entry name" value="Amidase signature enzyme"/>
    <property type="match status" value="1"/>
</dbReference>
<comment type="catalytic activity">
    <reaction evidence="1">
        <text>a monocarboxylic acid amide + H2O = a monocarboxylate + NH4(+)</text>
        <dbReference type="Rhea" id="RHEA:12020"/>
        <dbReference type="ChEBI" id="CHEBI:15377"/>
        <dbReference type="ChEBI" id="CHEBI:28938"/>
        <dbReference type="ChEBI" id="CHEBI:35757"/>
        <dbReference type="ChEBI" id="CHEBI:83628"/>
        <dbReference type="EC" id="3.5.1.4"/>
    </reaction>
</comment>
<dbReference type="Gene3D" id="3.90.1300.10">
    <property type="entry name" value="Amidase signature (AS) domain"/>
    <property type="match status" value="1"/>
</dbReference>
<evidence type="ECO:0000256" key="5">
    <source>
        <dbReference type="PIRSR" id="PIRSR001221-1"/>
    </source>
</evidence>
<feature type="active site" description="Charge relay system" evidence="5">
    <location>
        <position position="189"/>
    </location>
</feature>
<comment type="caution">
    <text evidence="8">The sequence shown here is derived from an EMBL/GenBank/DDBJ whole genome shotgun (WGS) entry which is preliminary data.</text>
</comment>
<keyword evidence="9" id="KW-1185">Reference proteome</keyword>
<comment type="similarity">
    <text evidence="2">Belongs to the amidase family.</text>
</comment>
<dbReference type="GO" id="GO:0004040">
    <property type="term" value="F:amidase activity"/>
    <property type="evidence" value="ECO:0007669"/>
    <property type="project" value="UniProtKB-EC"/>
</dbReference>
<evidence type="ECO:0000256" key="6">
    <source>
        <dbReference type="PIRSR" id="PIRSR001221-2"/>
    </source>
</evidence>
<evidence type="ECO:0000259" key="7">
    <source>
        <dbReference type="Pfam" id="PF01425"/>
    </source>
</evidence>
<dbReference type="InterPro" id="IPR036928">
    <property type="entry name" value="AS_sf"/>
</dbReference>
<evidence type="ECO:0000256" key="3">
    <source>
        <dbReference type="ARBA" id="ARBA00012922"/>
    </source>
</evidence>
<accession>A0A409XDG7</accession>
<dbReference type="AlphaFoldDB" id="A0A409XDG7"/>
<gene>
    <name evidence="8" type="ORF">CVT25_009481</name>
</gene>
<dbReference type="PROSITE" id="PS00571">
    <property type="entry name" value="AMIDASES"/>
    <property type="match status" value="1"/>
</dbReference>
<dbReference type="STRING" id="93625.A0A409XDG7"/>
<name>A0A409XDG7_PSICY</name>
<dbReference type="EC" id="3.5.1.4" evidence="3"/>
<dbReference type="OrthoDB" id="6428749at2759"/>
<feature type="binding site" evidence="6">
    <location>
        <position position="189"/>
    </location>
    <ligand>
        <name>substrate</name>
    </ligand>
</feature>
<dbReference type="Proteomes" id="UP000283269">
    <property type="component" value="Unassembled WGS sequence"/>
</dbReference>
<reference evidence="8 9" key="1">
    <citation type="journal article" date="2018" name="Evol. Lett.">
        <title>Horizontal gene cluster transfer increased hallucinogenic mushroom diversity.</title>
        <authorList>
            <person name="Reynolds H.T."/>
            <person name="Vijayakumar V."/>
            <person name="Gluck-Thaler E."/>
            <person name="Korotkin H.B."/>
            <person name="Matheny P.B."/>
            <person name="Slot J.C."/>
        </authorList>
    </citation>
    <scope>NUCLEOTIDE SEQUENCE [LARGE SCALE GENOMIC DNA]</scope>
    <source>
        <strain evidence="8 9">2631</strain>
    </source>
</reference>
<organism evidence="8 9">
    <name type="scientific">Psilocybe cyanescens</name>
    <dbReference type="NCBI Taxonomy" id="93625"/>
    <lineage>
        <taxon>Eukaryota</taxon>
        <taxon>Fungi</taxon>
        <taxon>Dikarya</taxon>
        <taxon>Basidiomycota</taxon>
        <taxon>Agaricomycotina</taxon>
        <taxon>Agaricomycetes</taxon>
        <taxon>Agaricomycetidae</taxon>
        <taxon>Agaricales</taxon>
        <taxon>Agaricineae</taxon>
        <taxon>Strophariaceae</taxon>
        <taxon>Psilocybe</taxon>
    </lineage>
</organism>
<evidence type="ECO:0000256" key="4">
    <source>
        <dbReference type="ARBA" id="ARBA00022801"/>
    </source>
</evidence>
<dbReference type="EMBL" id="NHYD01002045">
    <property type="protein sequence ID" value="PPQ88717.1"/>
    <property type="molecule type" value="Genomic_DNA"/>
</dbReference>
<evidence type="ECO:0000256" key="1">
    <source>
        <dbReference type="ARBA" id="ARBA00001311"/>
    </source>
</evidence>
<feature type="domain" description="Amidase" evidence="7">
    <location>
        <begin position="58"/>
        <end position="536"/>
    </location>
</feature>
<evidence type="ECO:0000256" key="2">
    <source>
        <dbReference type="ARBA" id="ARBA00009199"/>
    </source>
</evidence>
<feature type="active site" description="Charge relay system" evidence="5">
    <location>
        <position position="114"/>
    </location>
</feature>
<feature type="active site" description="Acyl-ester intermediate" evidence="5">
    <location>
        <position position="213"/>
    </location>
</feature>
<feature type="binding site" evidence="6">
    <location>
        <position position="163"/>
    </location>
    <ligand>
        <name>substrate</name>
    </ligand>
</feature>
<dbReference type="PIRSF" id="PIRSF001221">
    <property type="entry name" value="Amidase_fungi"/>
    <property type="match status" value="1"/>
</dbReference>
<protein>
    <recommendedName>
        <fullName evidence="3">amidase</fullName>
        <ecNumber evidence="3">3.5.1.4</ecNumber>
    </recommendedName>
</protein>
<evidence type="ECO:0000313" key="9">
    <source>
        <dbReference type="Proteomes" id="UP000283269"/>
    </source>
</evidence>
<dbReference type="InterPro" id="IPR020556">
    <property type="entry name" value="Amidase_CS"/>
</dbReference>
<dbReference type="Pfam" id="PF01425">
    <property type="entry name" value="Amidase"/>
    <property type="match status" value="1"/>
</dbReference>
<proteinExistence type="inferred from homology"/>
<dbReference type="InParanoid" id="A0A409XDG7"/>
<sequence>MWPFSAPNDAVINEKRQQRSQALAAVNQDISPTQSVFLKATASDIVSRIQKGEWTATEVLEAYITRAAFAHAKTNCLTEVMLGPARQRAQELDEEFAKTKRLRGPLHGVPISIKEQFEIIGVDTSVGFSQWANKPATTNADIVNFLSDAGAVLFVKTNIPQTMFAFECSNPVWGRTTNPYNDRFTCGGSSGGEGALLAMDGSAVGIGTDIGGSVRIPAAYCGIYSLKPASGRVSYQGAKGPVPGFDGIVTVAGPMGRSVTDVKLVSQVLFGAPSTNHSIPPLPFRDVKLPSKLKFDNYIKASPACKRAVIETVEALRAAGHECVEFEVPDANVAFNLFAAITSADGYKTMLSHLGPDAKESSLFLATLGPKVPSFVRAFASWIMESFVGDKVFADTIRASKAKSVGEYWKLIHQRDQYVKTFIETVWKAHDFDSIIAPVQAIPQLPHGGCDNFSVMAVATVLYNVLDMPVGCLPVTRVDATKDKLTDEWTTGPGLGSRFLEGGIYRGKNPLYDPEASQGMPVNIQIVGKKWEEEKVVAIMDVVDNALGRERGFGPGAWDAHMKKSS</sequence>
<dbReference type="InterPro" id="IPR023631">
    <property type="entry name" value="Amidase_dom"/>
</dbReference>
<dbReference type="PANTHER" id="PTHR46072">
    <property type="entry name" value="AMIDASE-RELATED-RELATED"/>
    <property type="match status" value="1"/>
</dbReference>
<dbReference type="PANTHER" id="PTHR46072:SF11">
    <property type="entry name" value="AMIDASE-RELATED"/>
    <property type="match status" value="1"/>
</dbReference>
<evidence type="ECO:0000313" key="8">
    <source>
        <dbReference type="EMBL" id="PPQ88717.1"/>
    </source>
</evidence>